<keyword evidence="3" id="KW-1185">Reference proteome</keyword>
<dbReference type="InterPro" id="IPR009003">
    <property type="entry name" value="Peptidase_S1_PA"/>
</dbReference>
<organism evidence="2 3">
    <name type="scientific">Mycolicibacter hiberniae</name>
    <dbReference type="NCBI Taxonomy" id="29314"/>
    <lineage>
        <taxon>Bacteria</taxon>
        <taxon>Bacillati</taxon>
        <taxon>Actinomycetota</taxon>
        <taxon>Actinomycetes</taxon>
        <taxon>Mycobacteriales</taxon>
        <taxon>Mycobacteriaceae</taxon>
        <taxon>Mycolicibacter</taxon>
    </lineage>
</organism>
<dbReference type="EMBL" id="AP022609">
    <property type="protein sequence ID" value="BBZ21706.1"/>
    <property type="molecule type" value="Genomic_DNA"/>
</dbReference>
<evidence type="ECO:0000256" key="1">
    <source>
        <dbReference type="SAM" id="Phobius"/>
    </source>
</evidence>
<gene>
    <name evidence="2" type="ORF">MHIB_01240</name>
</gene>
<name>A0A7I7WVQ4_9MYCO</name>
<dbReference type="SUPFAM" id="SSF50494">
    <property type="entry name" value="Trypsin-like serine proteases"/>
    <property type="match status" value="1"/>
</dbReference>
<reference evidence="2 3" key="1">
    <citation type="journal article" date="2019" name="Emerg. Microbes Infect.">
        <title>Comprehensive subspecies identification of 175 nontuberculous mycobacteria species based on 7547 genomic profiles.</title>
        <authorList>
            <person name="Matsumoto Y."/>
            <person name="Kinjo T."/>
            <person name="Motooka D."/>
            <person name="Nabeya D."/>
            <person name="Jung N."/>
            <person name="Uechi K."/>
            <person name="Horii T."/>
            <person name="Iida T."/>
            <person name="Fujita J."/>
            <person name="Nakamura S."/>
        </authorList>
    </citation>
    <scope>NUCLEOTIDE SEQUENCE [LARGE SCALE GENOMIC DNA]</scope>
    <source>
        <strain evidence="2 3">JCM 13571</strain>
    </source>
</reference>
<keyword evidence="1" id="KW-0472">Membrane</keyword>
<dbReference type="Proteomes" id="UP000467260">
    <property type="component" value="Chromosome"/>
</dbReference>
<dbReference type="AlphaFoldDB" id="A0A7I7WVQ4"/>
<keyword evidence="1" id="KW-1133">Transmembrane helix</keyword>
<evidence type="ECO:0000313" key="3">
    <source>
        <dbReference type="Proteomes" id="UP000467260"/>
    </source>
</evidence>
<protein>
    <recommendedName>
        <fullName evidence="4">Trypsin</fullName>
    </recommendedName>
</protein>
<dbReference type="Gene3D" id="2.40.10.10">
    <property type="entry name" value="Trypsin-like serine proteases"/>
    <property type="match status" value="2"/>
</dbReference>
<feature type="transmembrane region" description="Helical" evidence="1">
    <location>
        <begin position="16"/>
        <end position="36"/>
    </location>
</feature>
<evidence type="ECO:0008006" key="4">
    <source>
        <dbReference type="Google" id="ProtNLM"/>
    </source>
</evidence>
<keyword evidence="1" id="KW-0812">Transmembrane</keyword>
<evidence type="ECO:0000313" key="2">
    <source>
        <dbReference type="EMBL" id="BBZ21706.1"/>
    </source>
</evidence>
<proteinExistence type="predicted"/>
<dbReference type="KEGG" id="mhib:MHIB_01240"/>
<sequence length="264" mass="27436">MATVTAQHRLDRAKTVAWRLGIAVVVVAIFVGLYQVNRAHPIRPQSPIPLAHVIGPGIGINVSAGGNAAGITCTTGFLVRTRDNQPGLLAAGHCNPGGGPGQVVIRHGGAFAYRTIGTFTETVNDGSDWDDYDMGLILLDDPGKIPLTSVVDGHPVTGVAEDVAVGDVLCHFGIRTGGPLCGPVVASEANKVRFEAGGICGDSGGPVYRLREDGTTEAVGIYVAVSDGTYSEPSCEDPHPFSIAQTITPWLSAWELTLDTTTGL</sequence>
<accession>A0A7I7WVQ4</accession>
<dbReference type="InterPro" id="IPR043504">
    <property type="entry name" value="Peptidase_S1_PA_chymotrypsin"/>
</dbReference>